<dbReference type="AlphaFoldDB" id="A0A117UYG5"/>
<keyword evidence="1" id="KW-1133">Transmembrane helix</keyword>
<dbReference type="OrthoDB" id="7511204at2"/>
<reference evidence="2 3" key="1">
    <citation type="submission" date="2015-10" db="EMBL/GenBank/DDBJ databases">
        <title>Draft genome sequence of Novosphingobium fuchskuhlense DSM 25065 isolated from a surface water sample of the southwest basin of Lake Grosse Fuchskuhle.</title>
        <authorList>
            <person name="Ruckert C."/>
            <person name="Winkler A."/>
            <person name="Glaeser J."/>
            <person name="Grossart H.-P."/>
            <person name="Kalinowski J."/>
            <person name="Glaeser S."/>
        </authorList>
    </citation>
    <scope>NUCLEOTIDE SEQUENCE [LARGE SCALE GENOMIC DNA]</scope>
    <source>
        <strain evidence="2 3">FNE08-7</strain>
    </source>
</reference>
<feature type="transmembrane region" description="Helical" evidence="1">
    <location>
        <begin position="100"/>
        <end position="119"/>
    </location>
</feature>
<keyword evidence="1" id="KW-0472">Membrane</keyword>
<sequence length="139" mass="14474">MSGLRTFLLRYRAMAFALMALALAMKAIVPAGYMVGAESKVLTIRICDDAQLSAAAHNALNARDIAIPMKGEPAGKHSKADGMCPYGALSFAGLAGADPIQLALALLFILATGFAALALPAPRRISYLRPPLRGPPALA</sequence>
<evidence type="ECO:0008006" key="4">
    <source>
        <dbReference type="Google" id="ProtNLM"/>
    </source>
</evidence>
<evidence type="ECO:0000313" key="3">
    <source>
        <dbReference type="Proteomes" id="UP000058012"/>
    </source>
</evidence>
<accession>A0A117UYG5</accession>
<keyword evidence="3" id="KW-1185">Reference proteome</keyword>
<keyword evidence="1" id="KW-0812">Transmembrane</keyword>
<protein>
    <recommendedName>
        <fullName evidence="4">DUF2946 domain-containing protein</fullName>
    </recommendedName>
</protein>
<name>A0A117UYG5_9SPHN</name>
<comment type="caution">
    <text evidence="2">The sequence shown here is derived from an EMBL/GenBank/DDBJ whole genome shotgun (WGS) entry which is preliminary data.</text>
</comment>
<proteinExistence type="predicted"/>
<dbReference type="EMBL" id="LLZS01000003">
    <property type="protein sequence ID" value="KUR73167.1"/>
    <property type="molecule type" value="Genomic_DNA"/>
</dbReference>
<evidence type="ECO:0000313" key="2">
    <source>
        <dbReference type="EMBL" id="KUR73167.1"/>
    </source>
</evidence>
<evidence type="ECO:0000256" key="1">
    <source>
        <dbReference type="SAM" id="Phobius"/>
    </source>
</evidence>
<gene>
    <name evidence="2" type="ORF">AQZ52_04495</name>
</gene>
<dbReference type="Proteomes" id="UP000058012">
    <property type="component" value="Unassembled WGS sequence"/>
</dbReference>
<organism evidence="2 3">
    <name type="scientific">Novosphingobium fuchskuhlense</name>
    <dbReference type="NCBI Taxonomy" id="1117702"/>
    <lineage>
        <taxon>Bacteria</taxon>
        <taxon>Pseudomonadati</taxon>
        <taxon>Pseudomonadota</taxon>
        <taxon>Alphaproteobacteria</taxon>
        <taxon>Sphingomonadales</taxon>
        <taxon>Sphingomonadaceae</taxon>
        <taxon>Novosphingobium</taxon>
    </lineage>
</organism>